<evidence type="ECO:0000256" key="9">
    <source>
        <dbReference type="ARBA" id="ARBA00033158"/>
    </source>
</evidence>
<keyword evidence="6" id="KW-0131">Cell cycle</keyword>
<evidence type="ECO:0000256" key="8">
    <source>
        <dbReference type="ARBA" id="ARBA00026068"/>
    </source>
</evidence>
<reference evidence="11 12" key="1">
    <citation type="submission" date="2018-08" db="EMBL/GenBank/DDBJ databases">
        <title>Genome analysis of the thermophilic bacterium of the candidate phylum Aminicenantes from deep subsurface aquifer revealed its physiology and ecological role.</title>
        <authorList>
            <person name="Kadnikov V.V."/>
            <person name="Mardanov A.V."/>
            <person name="Beletsky A.V."/>
            <person name="Karnachuk O.V."/>
            <person name="Ravin N.V."/>
        </authorList>
    </citation>
    <scope>NUCLEOTIDE SEQUENCE [LARGE SCALE GENOMIC DNA]</scope>
    <source>
        <strain evidence="11">BY38</strain>
    </source>
</reference>
<evidence type="ECO:0000313" key="11">
    <source>
        <dbReference type="EMBL" id="RFT16939.1"/>
    </source>
</evidence>
<gene>
    <name evidence="11" type="ORF">OP8BY_0881</name>
</gene>
<dbReference type="PANTHER" id="PTHR34981:SF1">
    <property type="entry name" value="CELL DIVISION PROTEIN ZAPA"/>
    <property type="match status" value="1"/>
</dbReference>
<evidence type="ECO:0000256" key="2">
    <source>
        <dbReference type="ARBA" id="ARBA00015195"/>
    </source>
</evidence>
<comment type="subunit">
    <text evidence="8">Homodimer. Interacts with FtsZ.</text>
</comment>
<comment type="caution">
    <text evidence="11">The sequence shown here is derived from an EMBL/GenBank/DDBJ whole genome shotgun (WGS) entry which is preliminary data.</text>
</comment>
<dbReference type="AlphaFoldDB" id="A0A3E2BQE2"/>
<dbReference type="GO" id="GO:0032153">
    <property type="term" value="C:cell division site"/>
    <property type="evidence" value="ECO:0007669"/>
    <property type="project" value="TreeGrafter"/>
</dbReference>
<keyword evidence="4" id="KW-0132">Cell division</keyword>
<dbReference type="PANTHER" id="PTHR34981">
    <property type="entry name" value="CELL DIVISION PROTEIN ZAPA"/>
    <property type="match status" value="1"/>
</dbReference>
<evidence type="ECO:0000256" key="10">
    <source>
        <dbReference type="SAM" id="Coils"/>
    </source>
</evidence>
<keyword evidence="3" id="KW-0963">Cytoplasm</keyword>
<accession>A0A3E2BQE2</accession>
<dbReference type="InterPro" id="IPR036192">
    <property type="entry name" value="Cell_div_ZapA-like_sf"/>
</dbReference>
<dbReference type="Gene3D" id="6.10.250.790">
    <property type="match status" value="1"/>
</dbReference>
<evidence type="ECO:0000256" key="1">
    <source>
        <dbReference type="ARBA" id="ARBA00004496"/>
    </source>
</evidence>
<evidence type="ECO:0000256" key="5">
    <source>
        <dbReference type="ARBA" id="ARBA00023210"/>
    </source>
</evidence>
<dbReference type="GO" id="GO:0043093">
    <property type="term" value="P:FtsZ-dependent cytokinesis"/>
    <property type="evidence" value="ECO:0007669"/>
    <property type="project" value="TreeGrafter"/>
</dbReference>
<evidence type="ECO:0000256" key="4">
    <source>
        <dbReference type="ARBA" id="ARBA00022618"/>
    </source>
</evidence>
<evidence type="ECO:0000256" key="3">
    <source>
        <dbReference type="ARBA" id="ARBA00022490"/>
    </source>
</evidence>
<dbReference type="GO" id="GO:0000921">
    <property type="term" value="P:septin ring assembly"/>
    <property type="evidence" value="ECO:0007669"/>
    <property type="project" value="TreeGrafter"/>
</dbReference>
<keyword evidence="10" id="KW-0175">Coiled coil</keyword>
<protein>
    <recommendedName>
        <fullName evidence="2">Cell division protein ZapA</fullName>
    </recommendedName>
    <alternativeName>
        <fullName evidence="9">Z ring-associated protein ZapA</fullName>
    </alternativeName>
</protein>
<dbReference type="GO" id="GO:0000917">
    <property type="term" value="P:division septum assembly"/>
    <property type="evidence" value="ECO:0007669"/>
    <property type="project" value="UniProtKB-KW"/>
</dbReference>
<feature type="coiled-coil region" evidence="10">
    <location>
        <begin position="73"/>
        <end position="107"/>
    </location>
</feature>
<dbReference type="GO" id="GO:0005829">
    <property type="term" value="C:cytosol"/>
    <property type="evidence" value="ECO:0007669"/>
    <property type="project" value="TreeGrafter"/>
</dbReference>
<dbReference type="SUPFAM" id="SSF102829">
    <property type="entry name" value="Cell division protein ZapA-like"/>
    <property type="match status" value="1"/>
</dbReference>
<dbReference type="InterPro" id="IPR007838">
    <property type="entry name" value="Cell_div_ZapA-like"/>
</dbReference>
<evidence type="ECO:0000256" key="6">
    <source>
        <dbReference type="ARBA" id="ARBA00023306"/>
    </source>
</evidence>
<sequence>MKEKIIEIEIFGNKYRICVKGEEDERYIGQLTSFVDQKMRDVALKSRSSDVAKVAVLTALNIADELFVSESRIDQLREALGRLETELARIEDQVKQHENDYETLEKLTP</sequence>
<dbReference type="Proteomes" id="UP000257323">
    <property type="component" value="Unassembled WGS sequence"/>
</dbReference>
<keyword evidence="5" id="KW-0717">Septation</keyword>
<organism evidence="11 12">
    <name type="scientific">Candidatus Saccharicenans subterraneus</name>
    <dbReference type="NCBI Taxonomy" id="2508984"/>
    <lineage>
        <taxon>Bacteria</taxon>
        <taxon>Candidatus Aminicenantota</taxon>
        <taxon>Candidatus Aminicenantia</taxon>
        <taxon>Candidatus Aminicenantales</taxon>
        <taxon>Candidatus Saccharicenantaceae</taxon>
        <taxon>Candidatus Saccharicenans</taxon>
    </lineage>
</organism>
<dbReference type="EMBL" id="QUAH01000001">
    <property type="protein sequence ID" value="RFT16939.1"/>
    <property type="molecule type" value="Genomic_DNA"/>
</dbReference>
<proteinExistence type="predicted"/>
<dbReference type="InterPro" id="IPR053712">
    <property type="entry name" value="Bac_CellDiv_Activator"/>
</dbReference>
<dbReference type="Pfam" id="PF05164">
    <property type="entry name" value="ZapA"/>
    <property type="match status" value="1"/>
</dbReference>
<evidence type="ECO:0000256" key="7">
    <source>
        <dbReference type="ARBA" id="ARBA00024910"/>
    </source>
</evidence>
<comment type="subcellular location">
    <subcellularLocation>
        <location evidence="1">Cytoplasm</location>
    </subcellularLocation>
</comment>
<dbReference type="GO" id="GO:0030428">
    <property type="term" value="C:cell septum"/>
    <property type="evidence" value="ECO:0007669"/>
    <property type="project" value="TreeGrafter"/>
</dbReference>
<name>A0A3E2BQE2_9BACT</name>
<evidence type="ECO:0000313" key="12">
    <source>
        <dbReference type="Proteomes" id="UP000257323"/>
    </source>
</evidence>
<comment type="function">
    <text evidence="7">Activator of cell division through the inhibition of FtsZ GTPase activity, therefore promoting FtsZ assembly into bundles of protofilaments necessary for the formation of the division Z ring. It is recruited early at mid-cell but it is not essential for cell division.</text>
</comment>